<dbReference type="EMBL" id="UYRT01014049">
    <property type="protein sequence ID" value="VDK53633.1"/>
    <property type="molecule type" value="Genomic_DNA"/>
</dbReference>
<name>A0A183DBR9_9BILA</name>
<gene>
    <name evidence="1" type="ORF">GPUH_LOCUS6160</name>
</gene>
<reference evidence="1 2" key="2">
    <citation type="submission" date="2018-11" db="EMBL/GenBank/DDBJ databases">
        <authorList>
            <consortium name="Pathogen Informatics"/>
        </authorList>
    </citation>
    <scope>NUCLEOTIDE SEQUENCE [LARGE SCALE GENOMIC DNA]</scope>
</reference>
<dbReference type="WBParaSite" id="GPUH_0000616801-mRNA-1">
    <property type="protein sequence ID" value="GPUH_0000616801-mRNA-1"/>
    <property type="gene ID" value="GPUH_0000616801"/>
</dbReference>
<evidence type="ECO:0000313" key="1">
    <source>
        <dbReference type="EMBL" id="VDK53633.1"/>
    </source>
</evidence>
<keyword evidence="2" id="KW-1185">Reference proteome</keyword>
<dbReference type="AlphaFoldDB" id="A0A183DBR9"/>
<organism evidence="3">
    <name type="scientific">Gongylonema pulchrum</name>
    <dbReference type="NCBI Taxonomy" id="637853"/>
    <lineage>
        <taxon>Eukaryota</taxon>
        <taxon>Metazoa</taxon>
        <taxon>Ecdysozoa</taxon>
        <taxon>Nematoda</taxon>
        <taxon>Chromadorea</taxon>
        <taxon>Rhabditida</taxon>
        <taxon>Spirurina</taxon>
        <taxon>Spiruromorpha</taxon>
        <taxon>Spiruroidea</taxon>
        <taxon>Gongylonematidae</taxon>
        <taxon>Gongylonema</taxon>
    </lineage>
</organism>
<dbReference type="Proteomes" id="UP000271098">
    <property type="component" value="Unassembled WGS sequence"/>
</dbReference>
<evidence type="ECO:0000313" key="2">
    <source>
        <dbReference type="Proteomes" id="UP000271098"/>
    </source>
</evidence>
<accession>A0A183DBR9</accession>
<reference evidence="3" key="1">
    <citation type="submission" date="2016-06" db="UniProtKB">
        <authorList>
            <consortium name="WormBaseParasite"/>
        </authorList>
    </citation>
    <scope>IDENTIFICATION</scope>
</reference>
<protein>
    <submittedName>
        <fullName evidence="3">Dof-type domain-containing protein</fullName>
    </submittedName>
</protein>
<proteinExistence type="predicted"/>
<sequence length="160" mass="16293">MTGCSGKLQLLFCSQCASMLRQAQLCPSCLSMPSVCGGGIADSVADFKSPRSGSWLSETPSSNIGGALAGTSDLSPLDSSFLSVWDPFSPKTIIKQELQRPMIQAASAPTVDSKLFSSAQLSDTSAAMQPQHHPLLDATALVFQGEGAAGATVAAAAAAA</sequence>
<evidence type="ECO:0000313" key="3">
    <source>
        <dbReference type="WBParaSite" id="GPUH_0000616801-mRNA-1"/>
    </source>
</evidence>